<accession>A0A811L915</accession>
<organism evidence="2 3">
    <name type="scientific">Bursaphelenchus okinawaensis</name>
    <dbReference type="NCBI Taxonomy" id="465554"/>
    <lineage>
        <taxon>Eukaryota</taxon>
        <taxon>Metazoa</taxon>
        <taxon>Ecdysozoa</taxon>
        <taxon>Nematoda</taxon>
        <taxon>Chromadorea</taxon>
        <taxon>Rhabditida</taxon>
        <taxon>Tylenchina</taxon>
        <taxon>Tylenchomorpha</taxon>
        <taxon>Aphelenchoidea</taxon>
        <taxon>Aphelenchoididae</taxon>
        <taxon>Bursaphelenchus</taxon>
    </lineage>
</organism>
<comment type="caution">
    <text evidence="2">The sequence shown here is derived from an EMBL/GenBank/DDBJ whole genome shotgun (WGS) entry which is preliminary data.</text>
</comment>
<sequence length="261" mass="30482">MLPSLLLILLFGGALANVTEFKNPELDFPELAGKPLDIMKLLNENIADILIYGLIQNAKNQTFEFGEAQNSIPRLANLSIDNVDVFWPFLFTTVFNNLKNQIIVDYWTSFENSTNLTLKYDDNFKSSFILFGKKQNITLDGETDDYALYLGCLQNLPEYIKDKVKVEAFDVEIMKKYIINRFGGFRPMFLTSLRLPMPVDQEKFEKSYRAMTKHSVQYQGIILNKMEDVIHDYYKKENVTMAEYKLKDNCYLRRYRADIDF</sequence>
<keyword evidence="3" id="KW-1185">Reference proteome</keyword>
<keyword evidence="1" id="KW-0732">Signal</keyword>
<feature type="chain" id="PRO_5035595381" evidence="1">
    <location>
        <begin position="17"/>
        <end position="261"/>
    </location>
</feature>
<dbReference type="AlphaFoldDB" id="A0A811L915"/>
<name>A0A811L915_9BILA</name>
<dbReference type="Proteomes" id="UP000614601">
    <property type="component" value="Unassembled WGS sequence"/>
</dbReference>
<feature type="signal peptide" evidence="1">
    <location>
        <begin position="1"/>
        <end position="16"/>
    </location>
</feature>
<reference evidence="2" key="1">
    <citation type="submission" date="2020-09" db="EMBL/GenBank/DDBJ databases">
        <authorList>
            <person name="Kikuchi T."/>
        </authorList>
    </citation>
    <scope>NUCLEOTIDE SEQUENCE</scope>
    <source>
        <strain evidence="2">SH1</strain>
    </source>
</reference>
<dbReference type="EMBL" id="CAJFCW020000005">
    <property type="protein sequence ID" value="CAG9118765.1"/>
    <property type="molecule type" value="Genomic_DNA"/>
</dbReference>
<evidence type="ECO:0000313" key="3">
    <source>
        <dbReference type="Proteomes" id="UP000614601"/>
    </source>
</evidence>
<dbReference type="Proteomes" id="UP000783686">
    <property type="component" value="Unassembled WGS sequence"/>
</dbReference>
<evidence type="ECO:0000256" key="1">
    <source>
        <dbReference type="SAM" id="SignalP"/>
    </source>
</evidence>
<protein>
    <submittedName>
        <fullName evidence="2">Uncharacterized protein</fullName>
    </submittedName>
</protein>
<dbReference type="EMBL" id="CAJFDH010000005">
    <property type="protein sequence ID" value="CAD5223778.1"/>
    <property type="molecule type" value="Genomic_DNA"/>
</dbReference>
<gene>
    <name evidence="2" type="ORF">BOKJ2_LOCUS10548</name>
</gene>
<proteinExistence type="predicted"/>
<evidence type="ECO:0000313" key="2">
    <source>
        <dbReference type="EMBL" id="CAD5223778.1"/>
    </source>
</evidence>